<dbReference type="Proteomes" id="UP001230807">
    <property type="component" value="Unassembled WGS sequence"/>
</dbReference>
<evidence type="ECO:0000313" key="2">
    <source>
        <dbReference type="EMBL" id="MDL5378091.1"/>
    </source>
</evidence>
<keyword evidence="3" id="KW-1185">Reference proteome</keyword>
<dbReference type="SUPFAM" id="SSF56112">
    <property type="entry name" value="Protein kinase-like (PK-like)"/>
    <property type="match status" value="1"/>
</dbReference>
<proteinExistence type="predicted"/>
<dbReference type="InterPro" id="IPR011009">
    <property type="entry name" value="Kinase-like_dom_sf"/>
</dbReference>
<comment type="caution">
    <text evidence="2">The sequence shown here is derived from an EMBL/GenBank/DDBJ whole genome shotgun (WGS) entry which is preliminary data.</text>
</comment>
<sequence>MNEFKRLAKNKGLDVLENSIVVNESGVDFQVAYAKDTLGSKWILRIPRRLDSMRSALKEKGALEIMEEHVSFQVPNWSIFDDELIAYKQLDGVPVATIDVEQQDYIWSFDKENTPQSYYQSLGKVLAELHTLPHRHFKEIGIKTLYARDLNSSMKIRMEKVRQKYHVNSELWERWQEWLANDSLWPSHVGVSHGDLHPGHILINKNFEVSGLIDWTEISIADTSVDFLSHLLLFGKDGLTKLLDAYDNAGGRTWPRMDEHIIELLTTSAITVAEFAEISDLQDMRETAAHMLTQNV</sequence>
<dbReference type="PANTHER" id="PTHR21310">
    <property type="entry name" value="AMINOGLYCOSIDE PHOSPHOTRANSFERASE-RELATED-RELATED"/>
    <property type="match status" value="1"/>
</dbReference>
<accession>A0ABT7MSA7</accession>
<dbReference type="CDD" id="cd05152">
    <property type="entry name" value="MPH2"/>
    <property type="match status" value="1"/>
</dbReference>
<protein>
    <submittedName>
        <fullName evidence="2">Macrolide 2'-phosphotransferase MphN</fullName>
    </submittedName>
</protein>
<reference evidence="2 3" key="1">
    <citation type="submission" date="2023-06" db="EMBL/GenBank/DDBJ databases">
        <title>Influencing factors and mechanism of Cr(VI) reduction by facultative anaerobic Exiguobacterium sp. PY14.</title>
        <authorList>
            <person name="Zou L."/>
        </authorList>
    </citation>
    <scope>NUCLEOTIDE SEQUENCE [LARGE SCALE GENOMIC DNA]</scope>
    <source>
        <strain evidence="2 3">PY14</strain>
    </source>
</reference>
<dbReference type="InterPro" id="IPR051678">
    <property type="entry name" value="AGP_Transferase"/>
</dbReference>
<dbReference type="Gene3D" id="3.30.200.20">
    <property type="entry name" value="Phosphorylase Kinase, domain 1"/>
    <property type="match status" value="1"/>
</dbReference>
<dbReference type="RefSeq" id="WP_131472585.1">
    <property type="nucleotide sequence ID" value="NZ_CP040675.1"/>
</dbReference>
<dbReference type="PANTHER" id="PTHR21310:SF15">
    <property type="entry name" value="AMINOGLYCOSIDE PHOSPHOTRANSFERASE DOMAIN-CONTAINING PROTEIN"/>
    <property type="match status" value="1"/>
</dbReference>
<name>A0ABT7MSA7_9BACL</name>
<evidence type="ECO:0000259" key="1">
    <source>
        <dbReference type="Pfam" id="PF01636"/>
    </source>
</evidence>
<dbReference type="InterPro" id="IPR002575">
    <property type="entry name" value="Aminoglycoside_PTrfase"/>
</dbReference>
<feature type="domain" description="Aminoglycoside phosphotransferase" evidence="1">
    <location>
        <begin position="21"/>
        <end position="260"/>
    </location>
</feature>
<dbReference type="Pfam" id="PF01636">
    <property type="entry name" value="APH"/>
    <property type="match status" value="1"/>
</dbReference>
<evidence type="ECO:0000313" key="3">
    <source>
        <dbReference type="Proteomes" id="UP001230807"/>
    </source>
</evidence>
<dbReference type="EMBL" id="JASWER010000016">
    <property type="protein sequence ID" value="MDL5378091.1"/>
    <property type="molecule type" value="Genomic_DNA"/>
</dbReference>
<dbReference type="Gene3D" id="3.90.1200.10">
    <property type="match status" value="1"/>
</dbReference>
<organism evidence="2 3">
    <name type="scientific">Exiguobacterium mexicanum</name>
    <dbReference type="NCBI Taxonomy" id="340146"/>
    <lineage>
        <taxon>Bacteria</taxon>
        <taxon>Bacillati</taxon>
        <taxon>Bacillota</taxon>
        <taxon>Bacilli</taxon>
        <taxon>Bacillales</taxon>
        <taxon>Bacillales Family XII. Incertae Sedis</taxon>
        <taxon>Exiguobacterium</taxon>
    </lineage>
</organism>
<gene>
    <name evidence="2" type="primary">mphN</name>
    <name evidence="2" type="ORF">QR695_13870</name>
</gene>